<feature type="binding site" evidence="5">
    <location>
        <position position="29"/>
    </location>
    <ligand>
        <name>AMP</name>
        <dbReference type="ChEBI" id="CHEBI:456215"/>
    </ligand>
</feature>
<dbReference type="NCBIfam" id="NF001381">
    <property type="entry name" value="PRK00279.1-3"/>
    <property type="match status" value="1"/>
</dbReference>
<feature type="binding site" evidence="5">
    <location>
        <position position="142"/>
    </location>
    <ligand>
        <name>AMP</name>
        <dbReference type="ChEBI" id="CHEBI:456215"/>
    </ligand>
</feature>
<dbReference type="InterPro" id="IPR027417">
    <property type="entry name" value="P-loop_NTPase"/>
</dbReference>
<evidence type="ECO:0000256" key="1">
    <source>
        <dbReference type="ARBA" id="ARBA00022679"/>
    </source>
</evidence>
<feature type="binding site" evidence="5">
    <location>
        <position position="170"/>
    </location>
    <ligand>
        <name>ATP</name>
        <dbReference type="ChEBI" id="CHEBI:30616"/>
    </ligand>
</feature>
<name>A0ABM6Z245_9ACTO</name>
<dbReference type="NCBIfam" id="NF011104">
    <property type="entry name" value="PRK14531.1"/>
    <property type="match status" value="1"/>
</dbReference>
<dbReference type="InterPro" id="IPR000850">
    <property type="entry name" value="Adenylat/UMP-CMP_kin"/>
</dbReference>
<comment type="function">
    <text evidence="5">Catalyzes the reversible transfer of the terminal phosphate group between ATP and AMP. Plays an important role in cellular energy homeostasis and in adenine nucleotide metabolism.</text>
</comment>
<dbReference type="Gene3D" id="3.40.50.300">
    <property type="entry name" value="P-loop containing nucleotide triphosphate hydrolases"/>
    <property type="match status" value="1"/>
</dbReference>
<dbReference type="Proteomes" id="UP000273001">
    <property type="component" value="Chromosome"/>
</dbReference>
<keyword evidence="4 5" id="KW-0418">Kinase</keyword>
<comment type="pathway">
    <text evidence="5">Purine metabolism; AMP biosynthesis via salvage pathway; AMP from ADP: step 1/1.</text>
</comment>
<dbReference type="NCBIfam" id="NF011100">
    <property type="entry name" value="PRK14527.1"/>
    <property type="match status" value="1"/>
</dbReference>
<feature type="binding site" evidence="5">
    <location>
        <begin position="8"/>
        <end position="13"/>
    </location>
    <ligand>
        <name>ATP</name>
        <dbReference type="ChEBI" id="CHEBI:30616"/>
    </ligand>
</feature>
<dbReference type="SUPFAM" id="SSF52540">
    <property type="entry name" value="P-loop containing nucleoside triphosphate hydrolases"/>
    <property type="match status" value="1"/>
</dbReference>
<dbReference type="Pfam" id="PF00406">
    <property type="entry name" value="ADK"/>
    <property type="match status" value="1"/>
</dbReference>
<sequence length="190" mass="20413">MVLLGPPGAGKGTQAARVAEHLGVPAISTGDIFRANVAEGTELGTQAQGYIDRGEYVPDSVTNAMVADRISQEDCREGFLLDGYPRTQAQVAALDEMLASSGSRVDLVLEITAQEEAVVERLLRRASEQGRADDTEPVIRHRLKVYAEATAPLVDLYTRRGLLVSVDGMGDVEEVTQRILAALSRHDLVG</sequence>
<comment type="catalytic activity">
    <reaction evidence="5 7">
        <text>AMP + ATP = 2 ADP</text>
        <dbReference type="Rhea" id="RHEA:12973"/>
        <dbReference type="ChEBI" id="CHEBI:30616"/>
        <dbReference type="ChEBI" id="CHEBI:456215"/>
        <dbReference type="ChEBI" id="CHEBI:456216"/>
        <dbReference type="EC" id="2.7.4.3"/>
    </reaction>
</comment>
<dbReference type="PANTHER" id="PTHR23359">
    <property type="entry name" value="NUCLEOTIDE KINASE"/>
    <property type="match status" value="1"/>
</dbReference>
<dbReference type="NCBIfam" id="NF011105">
    <property type="entry name" value="PRK14532.1"/>
    <property type="match status" value="1"/>
</dbReference>
<feature type="binding site" evidence="5">
    <location>
        <position position="125"/>
    </location>
    <ligand>
        <name>ATP</name>
        <dbReference type="ChEBI" id="CHEBI:30616"/>
    </ligand>
</feature>
<dbReference type="PROSITE" id="PS00113">
    <property type="entry name" value="ADENYLATE_KINASE"/>
    <property type="match status" value="1"/>
</dbReference>
<evidence type="ECO:0000256" key="5">
    <source>
        <dbReference type="HAMAP-Rule" id="MF_00235"/>
    </source>
</evidence>
<keyword evidence="5" id="KW-0963">Cytoplasm</keyword>
<accession>A0ABM6Z245</accession>
<keyword evidence="3 5" id="KW-0547">Nucleotide-binding</keyword>
<feature type="binding site" evidence="5">
    <location>
        <begin position="83"/>
        <end position="86"/>
    </location>
    <ligand>
        <name>AMP</name>
        <dbReference type="ChEBI" id="CHEBI:456215"/>
    </ligand>
</feature>
<evidence type="ECO:0000256" key="7">
    <source>
        <dbReference type="RuleBase" id="RU003331"/>
    </source>
</evidence>
<gene>
    <name evidence="5" type="primary">adk</name>
    <name evidence="8" type="ORF">D5R93_03280</name>
</gene>
<evidence type="ECO:0000256" key="2">
    <source>
        <dbReference type="ARBA" id="ARBA00022727"/>
    </source>
</evidence>
<comment type="domain">
    <text evidence="5">Consists of three domains, a large central CORE domain and two small peripheral domains, NMPbind and LID, which undergo movements during catalysis. The LID domain closes over the site of phosphoryl transfer upon ATP binding. Assembling and dissambling the active center during each catalytic cycle provides an effective means to prevent ATP hydrolysis.</text>
</comment>
<reference evidence="8 9" key="1">
    <citation type="submission" date="2018-09" db="EMBL/GenBank/DDBJ databases">
        <authorList>
            <person name="Li J."/>
        </authorList>
    </citation>
    <scope>NUCLEOTIDE SEQUENCE [LARGE SCALE GENOMIC DNA]</scope>
    <source>
        <strain evidence="8 9">2129</strain>
    </source>
</reference>
<organism evidence="8 9">
    <name type="scientific">Actinomyces lilanjuaniae</name>
    <dbReference type="NCBI Taxonomy" id="2321394"/>
    <lineage>
        <taxon>Bacteria</taxon>
        <taxon>Bacillati</taxon>
        <taxon>Actinomycetota</taxon>
        <taxon>Actinomycetes</taxon>
        <taxon>Actinomycetales</taxon>
        <taxon>Actinomycetaceae</taxon>
        <taxon>Actinomyces</taxon>
    </lineage>
</organism>
<evidence type="ECO:0000256" key="4">
    <source>
        <dbReference type="ARBA" id="ARBA00022777"/>
    </source>
</evidence>
<dbReference type="InterPro" id="IPR033690">
    <property type="entry name" value="Adenylat_kinase_CS"/>
</dbReference>
<dbReference type="GO" id="GO:0004017">
    <property type="term" value="F:AMP kinase activity"/>
    <property type="evidence" value="ECO:0007669"/>
    <property type="project" value="UniProtKB-EC"/>
</dbReference>
<feature type="binding site" evidence="5">
    <location>
        <begin position="55"/>
        <end position="57"/>
    </location>
    <ligand>
        <name>AMP</name>
        <dbReference type="ChEBI" id="CHEBI:456215"/>
    </ligand>
</feature>
<dbReference type="CDD" id="cd01428">
    <property type="entry name" value="ADK"/>
    <property type="match status" value="1"/>
</dbReference>
<dbReference type="EMBL" id="CP032514">
    <property type="protein sequence ID" value="AYD89326.1"/>
    <property type="molecule type" value="Genomic_DNA"/>
</dbReference>
<feature type="binding site" evidence="5">
    <location>
        <position position="90"/>
    </location>
    <ligand>
        <name>AMP</name>
        <dbReference type="ChEBI" id="CHEBI:456215"/>
    </ligand>
</feature>
<dbReference type="EC" id="2.7.4.3" evidence="5 7"/>
<dbReference type="PRINTS" id="PR00094">
    <property type="entry name" value="ADENYLTKNASE"/>
</dbReference>
<dbReference type="HAMAP" id="MF_00235">
    <property type="entry name" value="Adenylate_kinase_Adk"/>
    <property type="match status" value="1"/>
</dbReference>
<protein>
    <recommendedName>
        <fullName evidence="5 7">Adenylate kinase</fullName>
        <shortName evidence="5">AK</shortName>
        <ecNumber evidence="5 7">2.7.4.3</ecNumber>
    </recommendedName>
    <alternativeName>
        <fullName evidence="5">ATP-AMP transphosphorylase</fullName>
    </alternativeName>
    <alternativeName>
        <fullName evidence="5">ATP:AMP phosphotransferase</fullName>
    </alternativeName>
    <alternativeName>
        <fullName evidence="5">Adenylate monophosphate kinase</fullName>
    </alternativeName>
</protein>
<keyword evidence="9" id="KW-1185">Reference proteome</keyword>
<comment type="subunit">
    <text evidence="5 7">Monomer.</text>
</comment>
<evidence type="ECO:0000313" key="8">
    <source>
        <dbReference type="EMBL" id="AYD89326.1"/>
    </source>
</evidence>
<proteinExistence type="inferred from homology"/>
<keyword evidence="2 5" id="KW-0545">Nucleotide biosynthesis</keyword>
<evidence type="ECO:0000256" key="3">
    <source>
        <dbReference type="ARBA" id="ARBA00022741"/>
    </source>
</evidence>
<comment type="similarity">
    <text evidence="5 6">Belongs to the adenylate kinase family.</text>
</comment>
<keyword evidence="1 5" id="KW-0808">Transferase</keyword>
<evidence type="ECO:0000256" key="6">
    <source>
        <dbReference type="RuleBase" id="RU003330"/>
    </source>
</evidence>
<feature type="binding site" evidence="5">
    <location>
        <position position="131"/>
    </location>
    <ligand>
        <name>AMP</name>
        <dbReference type="ChEBI" id="CHEBI:456215"/>
    </ligand>
</feature>
<feature type="region of interest" description="NMP" evidence="5">
    <location>
        <begin position="28"/>
        <end position="57"/>
    </location>
</feature>
<comment type="caution">
    <text evidence="5">Lacks conserved residue(s) required for the propagation of feature annotation.</text>
</comment>
<comment type="subcellular location">
    <subcellularLocation>
        <location evidence="5 7">Cytoplasm</location>
    </subcellularLocation>
</comment>
<keyword evidence="5 7" id="KW-0067">ATP-binding</keyword>
<feature type="binding site" evidence="5">
    <location>
        <position position="34"/>
    </location>
    <ligand>
        <name>AMP</name>
        <dbReference type="ChEBI" id="CHEBI:456215"/>
    </ligand>
</feature>
<evidence type="ECO:0000313" key="9">
    <source>
        <dbReference type="Proteomes" id="UP000273001"/>
    </source>
</evidence>